<gene>
    <name evidence="1" type="ORF">GDO54_002798</name>
</gene>
<sequence length="79" mass="8856">MGVEIYNYNIDGQSLATSQLISYLKGLSYQLSSTVAYACNNIKECLTPYKVEAATVWTQSRKINYGTLTFFQNAIVPFT</sequence>
<reference evidence="1" key="1">
    <citation type="thesis" date="2020" institute="ProQuest LLC" country="789 East Eisenhower Parkway, Ann Arbor, MI, USA">
        <title>Comparative Genomics and Chromosome Evolution.</title>
        <authorList>
            <person name="Mudd A.B."/>
        </authorList>
    </citation>
    <scope>NUCLEOTIDE SEQUENCE</scope>
    <source>
        <strain evidence="1">1538</strain>
        <tissue evidence="1">Blood</tissue>
    </source>
</reference>
<accession>A0AAV3A5T0</accession>
<dbReference type="AlphaFoldDB" id="A0AAV3A5T0"/>
<proteinExistence type="predicted"/>
<dbReference type="EMBL" id="DYDO01000010">
    <property type="protein sequence ID" value="DBA17333.1"/>
    <property type="molecule type" value="Genomic_DNA"/>
</dbReference>
<organism evidence="1 2">
    <name type="scientific">Pyxicephalus adspersus</name>
    <name type="common">African bullfrog</name>
    <dbReference type="NCBI Taxonomy" id="30357"/>
    <lineage>
        <taxon>Eukaryota</taxon>
        <taxon>Metazoa</taxon>
        <taxon>Chordata</taxon>
        <taxon>Craniata</taxon>
        <taxon>Vertebrata</taxon>
        <taxon>Euteleostomi</taxon>
        <taxon>Amphibia</taxon>
        <taxon>Batrachia</taxon>
        <taxon>Anura</taxon>
        <taxon>Neobatrachia</taxon>
        <taxon>Ranoidea</taxon>
        <taxon>Pyxicephalidae</taxon>
        <taxon>Pyxicephalinae</taxon>
        <taxon>Pyxicephalus</taxon>
    </lineage>
</organism>
<dbReference type="Proteomes" id="UP001181693">
    <property type="component" value="Unassembled WGS sequence"/>
</dbReference>
<comment type="caution">
    <text evidence="1">The sequence shown here is derived from an EMBL/GenBank/DDBJ whole genome shotgun (WGS) entry which is preliminary data.</text>
</comment>
<name>A0AAV3A5T0_PYXAD</name>
<evidence type="ECO:0000313" key="1">
    <source>
        <dbReference type="EMBL" id="DBA17333.1"/>
    </source>
</evidence>
<protein>
    <submittedName>
        <fullName evidence="1">Uncharacterized protein</fullName>
    </submittedName>
</protein>
<keyword evidence="2" id="KW-1185">Reference proteome</keyword>
<evidence type="ECO:0000313" key="2">
    <source>
        <dbReference type="Proteomes" id="UP001181693"/>
    </source>
</evidence>